<protein>
    <submittedName>
        <fullName evidence="18">Cytochrome P450</fullName>
    </submittedName>
</protein>
<dbReference type="InterPro" id="IPR001128">
    <property type="entry name" value="Cyt_P450"/>
</dbReference>
<keyword evidence="14 16" id="KW-0503">Monooxygenase</keyword>
<evidence type="ECO:0000313" key="18">
    <source>
        <dbReference type="EMBL" id="GDY33070.1"/>
    </source>
</evidence>
<evidence type="ECO:0000256" key="14">
    <source>
        <dbReference type="ARBA" id="ARBA00023033"/>
    </source>
</evidence>
<evidence type="ECO:0000256" key="9">
    <source>
        <dbReference type="ARBA" id="ARBA00022723"/>
    </source>
</evidence>
<evidence type="ECO:0000256" key="6">
    <source>
        <dbReference type="ARBA" id="ARBA00022617"/>
    </source>
</evidence>
<dbReference type="Proteomes" id="UP000298860">
    <property type="component" value="Unassembled WGS sequence"/>
</dbReference>
<evidence type="ECO:0000256" key="12">
    <source>
        <dbReference type="ARBA" id="ARBA00023002"/>
    </source>
</evidence>
<keyword evidence="9 15" id="KW-0479">Metal-binding</keyword>
<dbReference type="PANTHER" id="PTHR24291">
    <property type="entry name" value="CYTOCHROME P450 FAMILY 4"/>
    <property type="match status" value="1"/>
</dbReference>
<feature type="region of interest" description="Disordered" evidence="17">
    <location>
        <begin position="466"/>
        <end position="488"/>
    </location>
</feature>
<keyword evidence="13 15" id="KW-0408">Iron</keyword>
<keyword evidence="6 15" id="KW-0349">Heme</keyword>
<evidence type="ECO:0000256" key="15">
    <source>
        <dbReference type="PIRSR" id="PIRSR602401-1"/>
    </source>
</evidence>
<dbReference type="GO" id="GO:0004497">
    <property type="term" value="F:monooxygenase activity"/>
    <property type="evidence" value="ECO:0007669"/>
    <property type="project" value="UniProtKB-KW"/>
</dbReference>
<dbReference type="AlphaFoldDB" id="A0A4D4JDH6"/>
<evidence type="ECO:0000256" key="13">
    <source>
        <dbReference type="ARBA" id="ARBA00023004"/>
    </source>
</evidence>
<comment type="similarity">
    <text evidence="4 16">Belongs to the cytochrome P450 family.</text>
</comment>
<evidence type="ECO:0000256" key="10">
    <source>
        <dbReference type="ARBA" id="ARBA00022827"/>
    </source>
</evidence>
<evidence type="ECO:0000256" key="17">
    <source>
        <dbReference type="SAM" id="MobiDB-lite"/>
    </source>
</evidence>
<keyword evidence="11" id="KW-0521">NADP</keyword>
<comment type="similarity">
    <text evidence="3">In the N-terminal section; belongs to the cytochrome P450 family.</text>
</comment>
<reference evidence="19" key="1">
    <citation type="submission" date="2019-04" db="EMBL/GenBank/DDBJ databases">
        <title>Draft genome sequence of Pseudonocardiaceae bacterium SL3-2-4.</title>
        <authorList>
            <person name="Ningsih F."/>
            <person name="Yokota A."/>
            <person name="Sakai Y."/>
            <person name="Nanatani K."/>
            <person name="Yabe S."/>
            <person name="Oetari A."/>
            <person name="Sjamsuridzal W."/>
        </authorList>
    </citation>
    <scope>NUCLEOTIDE SEQUENCE [LARGE SCALE GENOMIC DNA]</scope>
    <source>
        <strain evidence="19">SL3-2-4</strain>
    </source>
</reference>
<keyword evidence="5" id="KW-0813">Transport</keyword>
<dbReference type="InterPro" id="IPR017972">
    <property type="entry name" value="Cyt_P450_CS"/>
</dbReference>
<dbReference type="Gene3D" id="1.10.630.10">
    <property type="entry name" value="Cytochrome P450"/>
    <property type="match status" value="1"/>
</dbReference>
<comment type="caution">
    <text evidence="18">The sequence shown here is derived from an EMBL/GenBank/DDBJ whole genome shotgun (WGS) entry which is preliminary data.</text>
</comment>
<dbReference type="PRINTS" id="PR00463">
    <property type="entry name" value="EP450I"/>
</dbReference>
<evidence type="ECO:0000256" key="16">
    <source>
        <dbReference type="RuleBase" id="RU000461"/>
    </source>
</evidence>
<keyword evidence="19" id="KW-1185">Reference proteome</keyword>
<evidence type="ECO:0000256" key="3">
    <source>
        <dbReference type="ARBA" id="ARBA00010018"/>
    </source>
</evidence>
<dbReference type="SUPFAM" id="SSF48264">
    <property type="entry name" value="Cytochrome P450"/>
    <property type="match status" value="1"/>
</dbReference>
<keyword evidence="8" id="KW-0288">FMN</keyword>
<dbReference type="InterPro" id="IPR002401">
    <property type="entry name" value="Cyt_P450_E_grp-I"/>
</dbReference>
<keyword evidence="12 16" id="KW-0560">Oxidoreductase</keyword>
<dbReference type="OrthoDB" id="5290182at2"/>
<evidence type="ECO:0000256" key="2">
    <source>
        <dbReference type="ARBA" id="ARBA00001974"/>
    </source>
</evidence>
<dbReference type="FunFam" id="1.10.630.10:FF:000040">
    <property type="entry name" value="Bifunctional cytochrome P450/NADPH--P450 reductase"/>
    <property type="match status" value="1"/>
</dbReference>
<comment type="cofactor">
    <cofactor evidence="2">
        <name>FAD</name>
        <dbReference type="ChEBI" id="CHEBI:57692"/>
    </cofactor>
</comment>
<accession>A0A4D4JDH6</accession>
<gene>
    <name evidence="18" type="ORF">GTS_47030</name>
</gene>
<evidence type="ECO:0000313" key="19">
    <source>
        <dbReference type="Proteomes" id="UP000298860"/>
    </source>
</evidence>
<evidence type="ECO:0000256" key="8">
    <source>
        <dbReference type="ARBA" id="ARBA00022643"/>
    </source>
</evidence>
<feature type="compositionally biased region" description="Polar residues" evidence="17">
    <location>
        <begin position="473"/>
        <end position="488"/>
    </location>
</feature>
<dbReference type="PROSITE" id="PS00086">
    <property type="entry name" value="CYTOCHROME_P450"/>
    <property type="match status" value="1"/>
</dbReference>
<proteinExistence type="inferred from homology"/>
<dbReference type="GO" id="GO:0005506">
    <property type="term" value="F:iron ion binding"/>
    <property type="evidence" value="ECO:0007669"/>
    <property type="project" value="InterPro"/>
</dbReference>
<dbReference type="Pfam" id="PF00067">
    <property type="entry name" value="p450"/>
    <property type="match status" value="1"/>
</dbReference>
<sequence>MDTTGIPHPPRRVPLLGDVRGVSPRTPVQDAIRLGHDLGPIFRRKFLRREIVFVTGAELVGELADESRFAKHVGLGVENLRMIGGDGLFTAYNWEPNWRRAHDILQPAFSLAAMRDYHQTMLDVARELIGCWDARVGGAPVDVAADMTRMTLETIGRTGFGYEFGSFQRDEPHPFVAAMVRVLRYAQQLNFRLPVIGRLREREAARQNAIDVESMNAVVDEVVAARRASGDTSTRDLLGLMLNQVHPDTGEALDPVNIRRQVITFLVAGHETTSGALSFALYYLANHPEVLARAQAEVDEMWGDVADPEPTFKEVTKLRYVRRVLDEALRLWPTAPGFSREAREDTVLGGRYPMRRGDWVIVLIPGLHRDPAVWGPDPDAFDPDRFAPGRARQRPAHAYKPFGTGERACIGRQFAVHEATLVLGLLLHRYHLRSDPAYRLRVAELLTLKPEGFALRLERRRPAAHPVGIGSPGWSTKALSSNTPHGSR</sequence>
<feature type="binding site" description="axial binding residue" evidence="15">
    <location>
        <position position="409"/>
    </location>
    <ligand>
        <name>heme</name>
        <dbReference type="ChEBI" id="CHEBI:30413"/>
    </ligand>
    <ligandPart>
        <name>Fe</name>
        <dbReference type="ChEBI" id="CHEBI:18248"/>
    </ligandPart>
</feature>
<dbReference type="RefSeq" id="WP_137816049.1">
    <property type="nucleotide sequence ID" value="NZ_BJFL01000033.1"/>
</dbReference>
<dbReference type="GO" id="GO:0020037">
    <property type="term" value="F:heme binding"/>
    <property type="evidence" value="ECO:0007669"/>
    <property type="project" value="InterPro"/>
</dbReference>
<evidence type="ECO:0000256" key="4">
    <source>
        <dbReference type="ARBA" id="ARBA00010617"/>
    </source>
</evidence>
<dbReference type="CDD" id="cd11068">
    <property type="entry name" value="CYP120A1"/>
    <property type="match status" value="1"/>
</dbReference>
<dbReference type="PRINTS" id="PR00385">
    <property type="entry name" value="P450"/>
</dbReference>
<evidence type="ECO:0000256" key="5">
    <source>
        <dbReference type="ARBA" id="ARBA00022448"/>
    </source>
</evidence>
<evidence type="ECO:0000256" key="1">
    <source>
        <dbReference type="ARBA" id="ARBA00001917"/>
    </source>
</evidence>
<dbReference type="GO" id="GO:0016705">
    <property type="term" value="F:oxidoreductase activity, acting on paired donors, with incorporation or reduction of molecular oxygen"/>
    <property type="evidence" value="ECO:0007669"/>
    <property type="project" value="InterPro"/>
</dbReference>
<comment type="cofactor">
    <cofactor evidence="15">
        <name>heme</name>
        <dbReference type="ChEBI" id="CHEBI:30413"/>
    </cofactor>
</comment>
<name>A0A4D4JDH6_9PSEU</name>
<dbReference type="InterPro" id="IPR050196">
    <property type="entry name" value="Cytochrome_P450_Monoox"/>
</dbReference>
<dbReference type="PANTHER" id="PTHR24291:SF50">
    <property type="entry name" value="BIFUNCTIONAL ALBAFLAVENONE MONOOXYGENASE_TERPENE SYNTHASE"/>
    <property type="match status" value="1"/>
</dbReference>
<dbReference type="EMBL" id="BJFL01000033">
    <property type="protein sequence ID" value="GDY33070.1"/>
    <property type="molecule type" value="Genomic_DNA"/>
</dbReference>
<keyword evidence="7" id="KW-0285">Flavoprotein</keyword>
<organism evidence="18 19">
    <name type="scientific">Gandjariella thermophila</name>
    <dbReference type="NCBI Taxonomy" id="1931992"/>
    <lineage>
        <taxon>Bacteria</taxon>
        <taxon>Bacillati</taxon>
        <taxon>Actinomycetota</taxon>
        <taxon>Actinomycetes</taxon>
        <taxon>Pseudonocardiales</taxon>
        <taxon>Pseudonocardiaceae</taxon>
        <taxon>Gandjariella</taxon>
    </lineage>
</organism>
<comment type="cofactor">
    <cofactor evidence="1">
        <name>FMN</name>
        <dbReference type="ChEBI" id="CHEBI:58210"/>
    </cofactor>
</comment>
<keyword evidence="10" id="KW-0274">FAD</keyword>
<dbReference type="InterPro" id="IPR036396">
    <property type="entry name" value="Cyt_P450_sf"/>
</dbReference>
<evidence type="ECO:0000256" key="11">
    <source>
        <dbReference type="ARBA" id="ARBA00022857"/>
    </source>
</evidence>
<evidence type="ECO:0000256" key="7">
    <source>
        <dbReference type="ARBA" id="ARBA00022630"/>
    </source>
</evidence>